<name>A0A0D0VTX5_9ACTN</name>
<comment type="caution">
    <text evidence="1">The sequence shown here is derived from an EMBL/GenBank/DDBJ whole genome shotgun (WGS) entry which is preliminary data.</text>
</comment>
<dbReference type="AlphaFoldDB" id="A0A0D0VTX5"/>
<accession>A0A0D0VTX5</accession>
<evidence type="ECO:0000313" key="1">
    <source>
        <dbReference type="EMBL" id="KIR64188.1"/>
    </source>
</evidence>
<dbReference type="EMBL" id="JXSX01000001">
    <property type="protein sequence ID" value="KIR64188.1"/>
    <property type="molecule type" value="Genomic_DNA"/>
</dbReference>
<dbReference type="Proteomes" id="UP000032254">
    <property type="component" value="Unassembled WGS sequence"/>
</dbReference>
<organism evidence="1 2">
    <name type="scientific">Micromonospora haikouensis</name>
    <dbReference type="NCBI Taxonomy" id="686309"/>
    <lineage>
        <taxon>Bacteria</taxon>
        <taxon>Bacillati</taxon>
        <taxon>Actinomycetota</taxon>
        <taxon>Actinomycetes</taxon>
        <taxon>Micromonosporales</taxon>
        <taxon>Micromonosporaceae</taxon>
        <taxon>Micromonospora</taxon>
    </lineage>
</organism>
<protein>
    <submittedName>
        <fullName evidence="1">Baseplate J family protein</fullName>
    </submittedName>
</protein>
<gene>
    <name evidence="1" type="ORF">TK50_00095</name>
</gene>
<keyword evidence="2" id="KW-1185">Reference proteome</keyword>
<sequence>MPLPAPNLDDRRFQQLVDEAKRFIQQRCPEWSDHNVSDPGVTLVETFAHMVDQLLYRLNRVPEKNYLAFLDLIGVRPFPPTAARGDVTFWLSGPQTQPVLLRAGTEVGTERTQTDEAVVFTTTTDLAVVPCELTRLRSHPAEGPPADRTEELLDGRDVSCFPAVPSVGDAMLVGLSAAVPSCAVLLRMDSRVEGVGVDPRQPPLVWEAWTGERWSPCDVDHDDTGGLNRPGEVVLHVPAAHVTSVVAGQRAGWLRCRLVAARPGQPFYAASPTVRSVEAATIGGTVGAVHAETVLGEQVGEAEGVPGQRLTVARPPIVPDEHPLVVESSDGTGWLEWTEVETFGGSGPGDRHVVVDRTAGEILFGPAVRQPDGTLRRYGAVPTAGSRIRVRRYRTGGGHSGNVARGALAVLRSSMPYVSRVENRAPATGGVDGETVAEARLRGPVQLRAQDRAVTARDYELLARQACPAAARVRCLPAGDGSAAGGVRLLVVPEAVADEEGRLHFEDLVPPDGMLATIAEHLEARRPIGARLVVEPPFYQGVTVVARLVPRPDTAVAQLRAEATATLYRYLDPVRGGPEGTGWPFGRQVHSGEVFGVLQRLPGVEVVEEVRMFPADPLTGRRGEQVTRIELDRHALVFSHQHQVRVDEHRSGA</sequence>
<dbReference type="InterPro" id="IPR011749">
    <property type="entry name" value="CHP02243"/>
</dbReference>
<proteinExistence type="predicted"/>
<evidence type="ECO:0000313" key="2">
    <source>
        <dbReference type="Proteomes" id="UP000032254"/>
    </source>
</evidence>
<dbReference type="PATRIC" id="fig|47853.6.peg.22"/>
<dbReference type="GeneID" id="301302597"/>
<dbReference type="OrthoDB" id="9027184at2"/>
<dbReference type="RefSeq" id="WP_043960748.1">
    <property type="nucleotide sequence ID" value="NZ_JBEZEP010000083.1"/>
</dbReference>
<dbReference type="NCBIfam" id="TIGR02243">
    <property type="entry name" value="putative baseplate assembly protein"/>
    <property type="match status" value="1"/>
</dbReference>
<reference evidence="1 2" key="1">
    <citation type="submission" date="2015-01" db="EMBL/GenBank/DDBJ databases">
        <title>Sequencing and annotation of Micromonospora carbonacea strain JXNU-1 genome.</title>
        <authorList>
            <person name="Long Z."/>
            <person name="Huang Y."/>
            <person name="Jiang Y."/>
        </authorList>
    </citation>
    <scope>NUCLEOTIDE SEQUENCE [LARGE SCALE GENOMIC DNA]</scope>
    <source>
        <strain evidence="1 2">JXNU-1</strain>
    </source>
</reference>